<keyword evidence="2" id="KW-1185">Reference proteome</keyword>
<name>A0ABD3NZF4_9STRA</name>
<dbReference type="EMBL" id="JALLPJ020000885">
    <property type="protein sequence ID" value="KAL3780558.1"/>
    <property type="molecule type" value="Genomic_DNA"/>
</dbReference>
<gene>
    <name evidence="1" type="ORF">ACHAWO_012873</name>
</gene>
<evidence type="ECO:0000313" key="2">
    <source>
        <dbReference type="Proteomes" id="UP001530400"/>
    </source>
</evidence>
<dbReference type="Proteomes" id="UP001530400">
    <property type="component" value="Unassembled WGS sequence"/>
</dbReference>
<evidence type="ECO:0000313" key="1">
    <source>
        <dbReference type="EMBL" id="KAL3780558.1"/>
    </source>
</evidence>
<comment type="caution">
    <text evidence="1">The sequence shown here is derived from an EMBL/GenBank/DDBJ whole genome shotgun (WGS) entry which is preliminary data.</text>
</comment>
<reference evidence="1 2" key="1">
    <citation type="submission" date="2024-10" db="EMBL/GenBank/DDBJ databases">
        <title>Updated reference genomes for cyclostephanoid diatoms.</title>
        <authorList>
            <person name="Roberts W.R."/>
            <person name="Alverson A.J."/>
        </authorList>
    </citation>
    <scope>NUCLEOTIDE SEQUENCE [LARGE SCALE GENOMIC DNA]</scope>
    <source>
        <strain evidence="1 2">AJA010-31</strain>
    </source>
</reference>
<sequence length="151" mass="16799">MCWVKYDTILCCPSASLKWINQDGVPCDRFTRLEQNKKTVLGLLQDKLNQIFIAANISFSQGSSNLQSFHFGIQRLIQVANALPSSRNNSLGSLSSEAARTSLESVDSKNVYLITKSWLEDGSLPTLVIALWSSSNEAFNNRLNEDQRGGR</sequence>
<organism evidence="1 2">
    <name type="scientific">Cyclotella atomus</name>
    <dbReference type="NCBI Taxonomy" id="382360"/>
    <lineage>
        <taxon>Eukaryota</taxon>
        <taxon>Sar</taxon>
        <taxon>Stramenopiles</taxon>
        <taxon>Ochrophyta</taxon>
        <taxon>Bacillariophyta</taxon>
        <taxon>Coscinodiscophyceae</taxon>
        <taxon>Thalassiosirophycidae</taxon>
        <taxon>Stephanodiscales</taxon>
        <taxon>Stephanodiscaceae</taxon>
        <taxon>Cyclotella</taxon>
    </lineage>
</organism>
<proteinExistence type="predicted"/>
<dbReference type="AlphaFoldDB" id="A0ABD3NZF4"/>
<protein>
    <submittedName>
        <fullName evidence="1">Uncharacterized protein</fullName>
    </submittedName>
</protein>
<accession>A0ABD3NZF4</accession>